<dbReference type="AlphaFoldDB" id="A0A6G0VTF8"/>
<gene>
    <name evidence="1" type="ORF">FWK35_00032767</name>
</gene>
<name>A0A6G0VTF8_APHCR</name>
<sequence length="509" mass="57842">FTKMVVNKKNVPLQKLVTKPLKEFAKLLGKDGCLETHNSNKYHKETTLCSSDFLKTYMEPSNNVANLVITERMRQCKENRERLKPIIQSILFLGQQNIALRSHRENNNFTNTTSSSSTINQGNFLELLKFRISAGDQKLENHLKTTYSKATYLSHSIQEEIIQCCHISNTSQMSLSLTYVDSNHRVQEKFINFLDCHEYVYGKGKHRAIMSTNNIDNESDDNLCDFDPTKKLEPKLSGEILELNDCVGIGTDGCSVMTSTKHGAVQQIKKSANNAIHSPCSNHSLNLSISKSSNAQSVRNSMGIIQDVISFFNKSSKRGFILKNTLKGQNRTLTSLCETRWIERHDSVIQFQICLPEIIESLEAISEWNDLTSSTKSKILLTAMCNCEFLITLYTVSNILSIILPASRGLQGVEQDVVAAFNCIKSVIKNLNEKINNCEDVFKGIFKEDKNAMEKLDIEIKLPRTTNKQRNRANTPADSSEQYYLRTLFIPLTEKILEDLRERFINKKK</sequence>
<keyword evidence="2" id="KW-1185">Reference proteome</keyword>
<dbReference type="InterPro" id="IPR012337">
    <property type="entry name" value="RNaseH-like_sf"/>
</dbReference>
<dbReference type="PANTHER" id="PTHR46289">
    <property type="entry name" value="52 KDA REPRESSOR OF THE INHIBITOR OF THE PROTEIN KINASE-LIKE PROTEIN-RELATED"/>
    <property type="match status" value="1"/>
</dbReference>
<comment type="caution">
    <text evidence="1">The sequence shown here is derived from an EMBL/GenBank/DDBJ whole genome shotgun (WGS) entry which is preliminary data.</text>
</comment>
<dbReference type="Proteomes" id="UP000478052">
    <property type="component" value="Unassembled WGS sequence"/>
</dbReference>
<evidence type="ECO:0000313" key="2">
    <source>
        <dbReference type="Proteomes" id="UP000478052"/>
    </source>
</evidence>
<accession>A0A6G0VTF8</accession>
<dbReference type="SUPFAM" id="SSF53098">
    <property type="entry name" value="Ribonuclease H-like"/>
    <property type="match status" value="1"/>
</dbReference>
<proteinExistence type="predicted"/>
<dbReference type="PANTHER" id="PTHR46289:SF14">
    <property type="entry name" value="DUF4371 DOMAIN-CONTAINING PROTEIN"/>
    <property type="match status" value="1"/>
</dbReference>
<reference evidence="1 2" key="1">
    <citation type="submission" date="2019-08" db="EMBL/GenBank/DDBJ databases">
        <title>Whole genome of Aphis craccivora.</title>
        <authorList>
            <person name="Voronova N.V."/>
            <person name="Shulinski R.S."/>
            <person name="Bandarenka Y.V."/>
            <person name="Zhorov D.G."/>
            <person name="Warner D."/>
        </authorList>
    </citation>
    <scope>NUCLEOTIDE SEQUENCE [LARGE SCALE GENOMIC DNA]</scope>
    <source>
        <strain evidence="1">180601</strain>
        <tissue evidence="1">Whole Body</tissue>
    </source>
</reference>
<feature type="non-terminal residue" evidence="1">
    <location>
        <position position="1"/>
    </location>
</feature>
<organism evidence="1 2">
    <name type="scientific">Aphis craccivora</name>
    <name type="common">Cowpea aphid</name>
    <dbReference type="NCBI Taxonomy" id="307492"/>
    <lineage>
        <taxon>Eukaryota</taxon>
        <taxon>Metazoa</taxon>
        <taxon>Ecdysozoa</taxon>
        <taxon>Arthropoda</taxon>
        <taxon>Hexapoda</taxon>
        <taxon>Insecta</taxon>
        <taxon>Pterygota</taxon>
        <taxon>Neoptera</taxon>
        <taxon>Paraneoptera</taxon>
        <taxon>Hemiptera</taxon>
        <taxon>Sternorrhyncha</taxon>
        <taxon>Aphidomorpha</taxon>
        <taxon>Aphidoidea</taxon>
        <taxon>Aphididae</taxon>
        <taxon>Aphidini</taxon>
        <taxon>Aphis</taxon>
        <taxon>Aphis</taxon>
    </lineage>
</organism>
<evidence type="ECO:0000313" key="1">
    <source>
        <dbReference type="EMBL" id="KAF0708725.1"/>
    </source>
</evidence>
<dbReference type="EMBL" id="VUJU01012099">
    <property type="protein sequence ID" value="KAF0708725.1"/>
    <property type="molecule type" value="Genomic_DNA"/>
</dbReference>
<protein>
    <submittedName>
        <fullName evidence="1">Uncharacterized protein</fullName>
    </submittedName>
</protein>
<dbReference type="OrthoDB" id="6628121at2759"/>
<dbReference type="InterPro" id="IPR052958">
    <property type="entry name" value="IFN-induced_PKR_regulator"/>
</dbReference>